<accession>A0A2M4D403</accession>
<protein>
    <submittedName>
        <fullName evidence="1">Putative secreted protein</fullName>
    </submittedName>
</protein>
<name>A0A2M4D403_ANODA</name>
<evidence type="ECO:0000313" key="1">
    <source>
        <dbReference type="EMBL" id="MBW71828.1"/>
    </source>
</evidence>
<dbReference type="AlphaFoldDB" id="A0A2M4D403"/>
<organism evidence="1">
    <name type="scientific">Anopheles darlingi</name>
    <name type="common">Mosquito</name>
    <dbReference type="NCBI Taxonomy" id="43151"/>
    <lineage>
        <taxon>Eukaryota</taxon>
        <taxon>Metazoa</taxon>
        <taxon>Ecdysozoa</taxon>
        <taxon>Arthropoda</taxon>
        <taxon>Hexapoda</taxon>
        <taxon>Insecta</taxon>
        <taxon>Pterygota</taxon>
        <taxon>Neoptera</taxon>
        <taxon>Endopterygota</taxon>
        <taxon>Diptera</taxon>
        <taxon>Nematocera</taxon>
        <taxon>Culicoidea</taxon>
        <taxon>Culicidae</taxon>
        <taxon>Anophelinae</taxon>
        <taxon>Anopheles</taxon>
    </lineage>
</organism>
<dbReference type="EMBL" id="GGFL01007650">
    <property type="protein sequence ID" value="MBW71828.1"/>
    <property type="molecule type" value="Transcribed_RNA"/>
</dbReference>
<proteinExistence type="predicted"/>
<sequence>MELFQRHDLRYLLSKFLNPLRVFLPLFFSFSLCLCAPSHPPFTEHNDGIHLLRHDILGGNLLDVCSTASRAWRWFARLDYSFSFPSLCCSFPPSGLLYCLS</sequence>
<reference evidence="1" key="1">
    <citation type="submission" date="2018-01" db="EMBL/GenBank/DDBJ databases">
        <title>An insight into the sialome of Amazonian anophelines.</title>
        <authorList>
            <person name="Ribeiro J.M."/>
            <person name="Scarpassa V."/>
            <person name="Calvo E."/>
        </authorList>
    </citation>
    <scope>NUCLEOTIDE SEQUENCE</scope>
</reference>